<evidence type="ECO:0000256" key="3">
    <source>
        <dbReference type="RuleBase" id="RU000524"/>
    </source>
</evidence>
<dbReference type="HAMAP" id="MF_00984">
    <property type="entry name" value="SSB"/>
    <property type="match status" value="1"/>
</dbReference>
<evidence type="ECO:0000256" key="2">
    <source>
        <dbReference type="HAMAP-Rule" id="MF_00984"/>
    </source>
</evidence>
<dbReference type="Gene3D" id="2.40.50.140">
    <property type="entry name" value="Nucleic acid-binding proteins"/>
    <property type="match status" value="1"/>
</dbReference>
<dbReference type="InterPro" id="IPR011344">
    <property type="entry name" value="ssDNA-bd"/>
</dbReference>
<evidence type="ECO:0000256" key="1">
    <source>
        <dbReference type="ARBA" id="ARBA00023125"/>
    </source>
</evidence>
<dbReference type="Proteomes" id="UP000250245">
    <property type="component" value="Unassembled WGS sequence"/>
</dbReference>
<dbReference type="CDD" id="cd04496">
    <property type="entry name" value="SSB_OBF"/>
    <property type="match status" value="1"/>
</dbReference>
<dbReference type="EMBL" id="JABCUI010000005">
    <property type="protein sequence ID" value="NMW87934.1"/>
    <property type="molecule type" value="Genomic_DNA"/>
</dbReference>
<feature type="region of interest" description="Disordered" evidence="4">
    <location>
        <begin position="116"/>
        <end position="182"/>
    </location>
</feature>
<dbReference type="SUPFAM" id="SSF50249">
    <property type="entry name" value="Nucleic acid-binding proteins"/>
    <property type="match status" value="1"/>
</dbReference>
<evidence type="ECO:0000313" key="8">
    <source>
        <dbReference type="Proteomes" id="UP000553981"/>
    </source>
</evidence>
<evidence type="ECO:0000313" key="6">
    <source>
        <dbReference type="EMBL" id="SQB65801.1"/>
    </source>
</evidence>
<sequence>MAGDTIITVIGNLTADPELRWGQSGTALASFTIASTPRSFDRASNSWKDGEALFLRCTAWRELAENVAESLHKGSRVIAQGRLQQRSWEAQDGSRRTSVELTVDEIGPSLRFATASVNRTQRGEGGFGANPNGGGYNSAPGGVGPQPTYGAPAGGSDGDAWSSPAPGYGAPADSSFGENPPF</sequence>
<dbReference type="GeneID" id="55564860"/>
<gene>
    <name evidence="6" type="primary">ssb</name>
    <name evidence="5" type="ORF">HHJ67_09330</name>
    <name evidence="6" type="ORF">NCTC11820_01873</name>
</gene>
<accession>A0A2X2YS81</accession>
<protein>
    <recommendedName>
        <fullName evidence="2 3">Single-stranded DNA-binding protein</fullName>
        <shortName evidence="2">SSB</shortName>
    </recommendedName>
</protein>
<reference evidence="6 7" key="1">
    <citation type="submission" date="2018-06" db="EMBL/GenBank/DDBJ databases">
        <authorList>
            <consortium name="Pathogen Informatics"/>
            <person name="Doyle S."/>
        </authorList>
    </citation>
    <scope>NUCLEOTIDE SEQUENCE [LARGE SCALE GENOMIC DNA]</scope>
    <source>
        <strain evidence="6 7">NCTC11820</strain>
    </source>
</reference>
<evidence type="ECO:0000313" key="7">
    <source>
        <dbReference type="Proteomes" id="UP000250245"/>
    </source>
</evidence>
<dbReference type="RefSeq" id="WP_004007784.1">
    <property type="nucleotide sequence ID" value="NZ_CAMUDJ010000001.1"/>
</dbReference>
<dbReference type="PANTHER" id="PTHR10302:SF27">
    <property type="entry name" value="SINGLE-STRANDED DNA-BINDING PROTEIN"/>
    <property type="match status" value="1"/>
</dbReference>
<dbReference type="NCBIfam" id="TIGR00621">
    <property type="entry name" value="ssb"/>
    <property type="match status" value="1"/>
</dbReference>
<keyword evidence="1 2" id="KW-0238">DNA-binding</keyword>
<reference evidence="5 8" key="2">
    <citation type="submission" date="2020-04" db="EMBL/GenBank/DDBJ databases">
        <title>Antimicrobial susceptibility and clonality of vaginal-derived multi-drug resistant Mobiluncus isolates in China.</title>
        <authorList>
            <person name="Zhang X."/>
        </authorList>
    </citation>
    <scope>NUCLEOTIDE SEQUENCE [LARGE SCALE GENOMIC DNA]</scope>
    <source>
        <strain evidence="5 8">19</strain>
    </source>
</reference>
<dbReference type="GO" id="GO:0006260">
    <property type="term" value="P:DNA replication"/>
    <property type="evidence" value="ECO:0007669"/>
    <property type="project" value="InterPro"/>
</dbReference>
<dbReference type="AlphaFoldDB" id="A0A2X2YS81"/>
<dbReference type="GO" id="GO:0003697">
    <property type="term" value="F:single-stranded DNA binding"/>
    <property type="evidence" value="ECO:0007669"/>
    <property type="project" value="UniProtKB-UniRule"/>
</dbReference>
<dbReference type="PROSITE" id="PS50935">
    <property type="entry name" value="SSB"/>
    <property type="match status" value="1"/>
</dbReference>
<dbReference type="OMA" id="KWQDQAG"/>
<dbReference type="InterPro" id="IPR000424">
    <property type="entry name" value="Primosome_PriB/ssb"/>
</dbReference>
<dbReference type="GO" id="GO:0009295">
    <property type="term" value="C:nucleoid"/>
    <property type="evidence" value="ECO:0007669"/>
    <property type="project" value="TreeGrafter"/>
</dbReference>
<dbReference type="Pfam" id="PF00436">
    <property type="entry name" value="SSB"/>
    <property type="match status" value="1"/>
</dbReference>
<comment type="caution">
    <text evidence="2">Lacks conserved residue(s) required for the propagation of feature annotation.</text>
</comment>
<feature type="compositionally biased region" description="Gly residues" evidence="4">
    <location>
        <begin position="123"/>
        <end position="144"/>
    </location>
</feature>
<proteinExistence type="inferred from homology"/>
<comment type="subunit">
    <text evidence="2">Homotetramer.</text>
</comment>
<dbReference type="Proteomes" id="UP000553981">
    <property type="component" value="Unassembled WGS sequence"/>
</dbReference>
<dbReference type="PANTHER" id="PTHR10302">
    <property type="entry name" value="SINGLE-STRANDED DNA-BINDING PROTEIN"/>
    <property type="match status" value="1"/>
</dbReference>
<organism evidence="6 7">
    <name type="scientific">Mobiluncus curtisii</name>
    <dbReference type="NCBI Taxonomy" id="2051"/>
    <lineage>
        <taxon>Bacteria</taxon>
        <taxon>Bacillati</taxon>
        <taxon>Actinomycetota</taxon>
        <taxon>Actinomycetes</taxon>
        <taxon>Actinomycetales</taxon>
        <taxon>Actinomycetaceae</taxon>
        <taxon>Mobiluncus</taxon>
    </lineage>
</organism>
<evidence type="ECO:0000313" key="5">
    <source>
        <dbReference type="EMBL" id="NMW87934.1"/>
    </source>
</evidence>
<name>A0A2X2YS81_9ACTO</name>
<dbReference type="NCBIfam" id="NF005851">
    <property type="entry name" value="PRK07772.1"/>
    <property type="match status" value="1"/>
</dbReference>
<dbReference type="InterPro" id="IPR012340">
    <property type="entry name" value="NA-bd_OB-fold"/>
</dbReference>
<evidence type="ECO:0000256" key="4">
    <source>
        <dbReference type="SAM" id="MobiDB-lite"/>
    </source>
</evidence>
<dbReference type="EMBL" id="UASJ01000001">
    <property type="protein sequence ID" value="SQB65801.1"/>
    <property type="molecule type" value="Genomic_DNA"/>
</dbReference>